<dbReference type="Proteomes" id="UP000266301">
    <property type="component" value="Chromosome"/>
</dbReference>
<dbReference type="Gene3D" id="3.40.50.620">
    <property type="entry name" value="HUPs"/>
    <property type="match status" value="1"/>
</dbReference>
<comment type="subcellular location">
    <subcellularLocation>
        <location evidence="2">Cytoplasm</location>
    </subcellularLocation>
</comment>
<dbReference type="GO" id="GO:0016740">
    <property type="term" value="F:transferase activity"/>
    <property type="evidence" value="ECO:0007669"/>
    <property type="project" value="UniProtKB-KW"/>
</dbReference>
<evidence type="ECO:0000256" key="2">
    <source>
        <dbReference type="HAMAP-Rule" id="MF_01539"/>
    </source>
</evidence>
<evidence type="ECO:0000313" key="3">
    <source>
        <dbReference type="EMBL" id="AYD40030.1"/>
    </source>
</evidence>
<dbReference type="PANTHER" id="PTHR37825:SF1">
    <property type="entry name" value="TRNA(MET) CYTIDINE ACETATE LIGASE"/>
    <property type="match status" value="1"/>
</dbReference>
<dbReference type="AlphaFoldDB" id="A0A386H2X7"/>
<comment type="similarity">
    <text evidence="2">Belongs to the TmcAL family.</text>
</comment>
<dbReference type="EMBL" id="CP032416">
    <property type="protein sequence ID" value="AYD40030.1"/>
    <property type="molecule type" value="Genomic_DNA"/>
</dbReference>
<accession>A0A386H2X7</accession>
<feature type="binding site" evidence="2">
    <location>
        <position position="174"/>
    </location>
    <ligand>
        <name>ATP</name>
        <dbReference type="ChEBI" id="CHEBI:30616"/>
    </ligand>
</feature>
<dbReference type="NCBIfam" id="NF010191">
    <property type="entry name" value="PRK13670.1"/>
    <property type="match status" value="1"/>
</dbReference>
<dbReference type="GO" id="GO:0005524">
    <property type="term" value="F:ATP binding"/>
    <property type="evidence" value="ECO:0007669"/>
    <property type="project" value="UniProtKB-KW"/>
</dbReference>
<dbReference type="OrthoDB" id="9769796at2"/>
<keyword evidence="2" id="KW-0067">ATP-binding</keyword>
<dbReference type="KEGG" id="cfer:D4Z93_05675"/>
<keyword evidence="2" id="KW-0963">Cytoplasm</keyword>
<dbReference type="GO" id="GO:0016879">
    <property type="term" value="F:ligase activity, forming carbon-nitrogen bonds"/>
    <property type="evidence" value="ECO:0007669"/>
    <property type="project" value="UniProtKB-UniRule"/>
</dbReference>
<keyword evidence="2" id="KW-0547">Nucleotide-binding</keyword>
<keyword evidence="2" id="KW-0820">tRNA-binding</keyword>
<keyword evidence="2" id="KW-0436">Ligase</keyword>
<evidence type="ECO:0000313" key="4">
    <source>
        <dbReference type="Proteomes" id="UP000266301"/>
    </source>
</evidence>
<sequence length="411" mass="46720">MNVTGIIVEFNPPHKGHIYHIKKTREICKSDGIVAIMSGNFVQRGEPALIDKWNRTEMALKNGVDLVLELPVVYSLSSAEFFAYGALSLLDSIGTINNICFGSELGKIEPLISIAKILSFENNEYKILLKHKLSLGLSYPGARNKALIEFLNNHNTEYPELNNINLDNLLQASNNILGIEYCKNILKLKSSIKPFTIKRIGEGYNSTSLNQDISSATAIRNYIKNFSSLGGLKKFLPDNVYYSLENLKKNQYEFVFSNSILKYIKYKYFLDGTNYIKNIPDVSEGIENRIFKFLNEATSLKDLIDKSKTKRYTYTRISRILCQFFIGFEKWNTDFIRKSKCSYARVLGFNKTGLKILKEMKSNSAVPIYTKLPNNINDSLAIDVQSTKVYSLINKNINAASDYLISPIKYI</sequence>
<protein>
    <recommendedName>
        <fullName evidence="2">tRNA(Met) cytidine acetate ligase</fullName>
        <ecNumber evidence="2">6.3.4.-</ecNumber>
    </recommendedName>
</protein>
<dbReference type="Pfam" id="PF05636">
    <property type="entry name" value="HIGH_NTase1"/>
    <property type="match status" value="1"/>
</dbReference>
<keyword evidence="1 2" id="KW-0819">tRNA processing</keyword>
<dbReference type="InterPro" id="IPR008513">
    <property type="entry name" value="tRNA(Met)_cyd_acetate_ligase"/>
</dbReference>
<evidence type="ECO:0000256" key="1">
    <source>
        <dbReference type="ARBA" id="ARBA00022694"/>
    </source>
</evidence>
<reference evidence="3 4" key="1">
    <citation type="journal article" date="2019" name="Int. J. Syst. Evol. Microbiol.">
        <title>Clostridium fermenticellae sp. nov., isolated from the mud in a fermentation cellar for the production of the Chinese liquor, baijiu.</title>
        <authorList>
            <person name="Xu P.X."/>
            <person name="Chai L.J."/>
            <person name="Qiu T."/>
            <person name="Zhang X.J."/>
            <person name="Lu Z.M."/>
            <person name="Xiao C."/>
            <person name="Wang S.T."/>
            <person name="Shen C.H."/>
            <person name="Shi J.S."/>
            <person name="Xu Z.H."/>
        </authorList>
    </citation>
    <scope>NUCLEOTIDE SEQUENCE [LARGE SCALE GENOMIC DNA]</scope>
    <source>
        <strain evidence="3 4">JN500901</strain>
    </source>
</reference>
<gene>
    <name evidence="2" type="primary">tmcAL</name>
    <name evidence="3" type="ORF">D4Z93_05675</name>
</gene>
<dbReference type="PANTHER" id="PTHR37825">
    <property type="entry name" value="TRNA(MET) CYTIDINE ACETATE LIGASE"/>
    <property type="match status" value="1"/>
</dbReference>
<keyword evidence="4" id="KW-1185">Reference proteome</keyword>
<dbReference type="RefSeq" id="WP_119971153.1">
    <property type="nucleotide sequence ID" value="NZ_CP032416.1"/>
</dbReference>
<comment type="catalytic activity">
    <reaction evidence="2">
        <text>cytidine(34) in elongator tRNA(Met) + acetate + ATP = N(4)-acetylcytidine(34) in elongator tRNA(Met) + AMP + diphosphate</text>
        <dbReference type="Rhea" id="RHEA:58144"/>
        <dbReference type="Rhea" id="RHEA-COMP:10693"/>
        <dbReference type="Rhea" id="RHEA-COMP:10694"/>
        <dbReference type="ChEBI" id="CHEBI:30089"/>
        <dbReference type="ChEBI" id="CHEBI:30616"/>
        <dbReference type="ChEBI" id="CHEBI:33019"/>
        <dbReference type="ChEBI" id="CHEBI:74900"/>
        <dbReference type="ChEBI" id="CHEBI:82748"/>
        <dbReference type="ChEBI" id="CHEBI:456215"/>
    </reaction>
</comment>
<feature type="binding site" evidence="2">
    <location>
        <begin position="7"/>
        <end position="20"/>
    </location>
    <ligand>
        <name>ATP</name>
        <dbReference type="ChEBI" id="CHEBI:30616"/>
    </ligand>
</feature>
<dbReference type="GO" id="GO:0005737">
    <property type="term" value="C:cytoplasm"/>
    <property type="evidence" value="ECO:0007669"/>
    <property type="project" value="UniProtKB-SubCell"/>
</dbReference>
<dbReference type="GO" id="GO:0006400">
    <property type="term" value="P:tRNA modification"/>
    <property type="evidence" value="ECO:0007669"/>
    <property type="project" value="UniProtKB-UniRule"/>
</dbReference>
<proteinExistence type="inferred from homology"/>
<feature type="binding site" evidence="2">
    <location>
        <begin position="199"/>
        <end position="200"/>
    </location>
    <ligand>
        <name>ATP</name>
        <dbReference type="ChEBI" id="CHEBI:30616"/>
    </ligand>
</feature>
<feature type="binding site" evidence="2">
    <location>
        <position position="102"/>
    </location>
    <ligand>
        <name>ATP</name>
        <dbReference type="ChEBI" id="CHEBI:30616"/>
    </ligand>
</feature>
<dbReference type="HAMAP" id="MF_01539">
    <property type="entry name" value="TmcAL"/>
    <property type="match status" value="1"/>
</dbReference>
<dbReference type="SUPFAM" id="SSF52374">
    <property type="entry name" value="Nucleotidylyl transferase"/>
    <property type="match status" value="1"/>
</dbReference>
<organism evidence="3 4">
    <name type="scientific">Clostridium fermenticellae</name>
    <dbReference type="NCBI Taxonomy" id="2068654"/>
    <lineage>
        <taxon>Bacteria</taxon>
        <taxon>Bacillati</taxon>
        <taxon>Bacillota</taxon>
        <taxon>Clostridia</taxon>
        <taxon>Eubacteriales</taxon>
        <taxon>Clostridiaceae</taxon>
        <taxon>Clostridium</taxon>
    </lineage>
</organism>
<name>A0A386H2X7_9CLOT</name>
<comment type="function">
    <text evidence="2">Catalyzes the formation of N(4)-acetylcytidine (ac(4)C) at the wobble position of elongator tRNA(Met), using acetate and ATP as substrates. First activates an acetate ion to form acetyladenylate (Ac-AMP) and then transfers the acetyl group to tRNA to form ac(4)C34.</text>
</comment>
<dbReference type="EC" id="6.3.4.-" evidence="2"/>
<dbReference type="InterPro" id="IPR014729">
    <property type="entry name" value="Rossmann-like_a/b/a_fold"/>
</dbReference>
<keyword evidence="2" id="KW-0694">RNA-binding</keyword>
<dbReference type="GO" id="GO:0000049">
    <property type="term" value="F:tRNA binding"/>
    <property type="evidence" value="ECO:0007669"/>
    <property type="project" value="UniProtKB-KW"/>
</dbReference>
<keyword evidence="3" id="KW-0808">Transferase</keyword>